<evidence type="ECO:0000313" key="3">
    <source>
        <dbReference type="Proteomes" id="UP001295444"/>
    </source>
</evidence>
<proteinExistence type="predicted"/>
<sequence length="154" mass="17352">MRMNSDRLQLKQAQEENQRLQLRVDELSSEVSVLHKKLLSEEAENRSSIEKLDGERVHGLRHIRALEVRLEVGCLLTGSHIGTNLPKWQLLPDALCGQLVRLAECSLAQCVRFAVLLQCSPVNLTPQSLQESATCSNQSAPIYSNNFKYVDRAQ</sequence>
<dbReference type="Proteomes" id="UP001295444">
    <property type="component" value="Chromosome 03"/>
</dbReference>
<dbReference type="PANTHER" id="PTHR47012">
    <property type="entry name" value="LAMIN TAIL DOMAIN-CONTAINING PROTEIN 1"/>
    <property type="match status" value="1"/>
</dbReference>
<feature type="coiled-coil region" evidence="1">
    <location>
        <begin position="3"/>
        <end position="37"/>
    </location>
</feature>
<evidence type="ECO:0000313" key="2">
    <source>
        <dbReference type="EMBL" id="CAH2278484.1"/>
    </source>
</evidence>
<dbReference type="PANTHER" id="PTHR47012:SF3">
    <property type="entry name" value="LAMIN TAIL DOMAIN CONTAINING 1"/>
    <property type="match status" value="1"/>
</dbReference>
<reference evidence="2" key="1">
    <citation type="submission" date="2022-03" db="EMBL/GenBank/DDBJ databases">
        <authorList>
            <person name="Alioto T."/>
            <person name="Alioto T."/>
            <person name="Gomez Garrido J."/>
        </authorList>
    </citation>
    <scope>NUCLEOTIDE SEQUENCE</scope>
</reference>
<dbReference type="InterPro" id="IPR042840">
    <property type="entry name" value="LMNTD1"/>
</dbReference>
<dbReference type="GO" id="GO:0005635">
    <property type="term" value="C:nuclear envelope"/>
    <property type="evidence" value="ECO:0007669"/>
    <property type="project" value="TreeGrafter"/>
</dbReference>
<protein>
    <submittedName>
        <fullName evidence="2">Lamin tail domain-containing 1</fullName>
    </submittedName>
</protein>
<keyword evidence="3" id="KW-1185">Reference proteome</keyword>
<keyword evidence="1" id="KW-0175">Coiled coil</keyword>
<accession>A0AAD1RUF5</accession>
<name>A0AAD1RUF5_PELCU</name>
<evidence type="ECO:0000256" key="1">
    <source>
        <dbReference type="SAM" id="Coils"/>
    </source>
</evidence>
<dbReference type="GO" id="GO:0005737">
    <property type="term" value="C:cytoplasm"/>
    <property type="evidence" value="ECO:0007669"/>
    <property type="project" value="TreeGrafter"/>
</dbReference>
<dbReference type="AlphaFoldDB" id="A0AAD1RUF5"/>
<organism evidence="2 3">
    <name type="scientific">Pelobates cultripes</name>
    <name type="common">Western spadefoot toad</name>
    <dbReference type="NCBI Taxonomy" id="61616"/>
    <lineage>
        <taxon>Eukaryota</taxon>
        <taxon>Metazoa</taxon>
        <taxon>Chordata</taxon>
        <taxon>Craniata</taxon>
        <taxon>Vertebrata</taxon>
        <taxon>Euteleostomi</taxon>
        <taxon>Amphibia</taxon>
        <taxon>Batrachia</taxon>
        <taxon>Anura</taxon>
        <taxon>Pelobatoidea</taxon>
        <taxon>Pelobatidae</taxon>
        <taxon>Pelobates</taxon>
    </lineage>
</organism>
<gene>
    <name evidence="2" type="ORF">PECUL_23A051573</name>
</gene>
<dbReference type="EMBL" id="OW240914">
    <property type="protein sequence ID" value="CAH2278484.1"/>
    <property type="molecule type" value="Genomic_DNA"/>
</dbReference>